<dbReference type="PANTHER" id="PTHR39087">
    <property type="entry name" value="UPF0104 MEMBRANE PROTEIN MJ1595"/>
    <property type="match status" value="1"/>
</dbReference>
<dbReference type="AlphaFoldDB" id="A0A0D6PFL0"/>
<organism evidence="7 8">
    <name type="scientific">Acidocella aminolytica 101 = DSM 11237</name>
    <dbReference type="NCBI Taxonomy" id="1120923"/>
    <lineage>
        <taxon>Bacteria</taxon>
        <taxon>Pseudomonadati</taxon>
        <taxon>Pseudomonadota</taxon>
        <taxon>Alphaproteobacteria</taxon>
        <taxon>Acetobacterales</taxon>
        <taxon>Acidocellaceae</taxon>
        <taxon>Acidocella</taxon>
    </lineage>
</organism>
<evidence type="ECO:0000256" key="3">
    <source>
        <dbReference type="ARBA" id="ARBA00022692"/>
    </source>
</evidence>
<keyword evidence="5 6" id="KW-0472">Membrane</keyword>
<dbReference type="EMBL" id="BANC01000039">
    <property type="protein sequence ID" value="GAN80131.1"/>
    <property type="molecule type" value="Genomic_DNA"/>
</dbReference>
<evidence type="ECO:0000256" key="6">
    <source>
        <dbReference type="SAM" id="Phobius"/>
    </source>
</evidence>
<feature type="transmembrane region" description="Helical" evidence="6">
    <location>
        <begin position="45"/>
        <end position="66"/>
    </location>
</feature>
<name>A0A0D6PFL0_9PROT</name>
<feature type="transmembrane region" description="Helical" evidence="6">
    <location>
        <begin position="221"/>
        <end position="243"/>
    </location>
</feature>
<feature type="transmembrane region" description="Helical" evidence="6">
    <location>
        <begin position="156"/>
        <end position="176"/>
    </location>
</feature>
<reference evidence="7 8" key="1">
    <citation type="submission" date="2012-11" db="EMBL/GenBank/DDBJ databases">
        <title>Whole genome sequence of Acidocella aminolytica 101 = DSM 11237.</title>
        <authorList>
            <person name="Azuma Y."/>
            <person name="Higashiura N."/>
            <person name="Hirakawa H."/>
            <person name="Matsushita K."/>
        </authorList>
    </citation>
    <scope>NUCLEOTIDE SEQUENCE [LARGE SCALE GENOMIC DNA]</scope>
    <source>
        <strain evidence="8">101 / DSM 11237</strain>
    </source>
</reference>
<accession>A0A0D6PFL0</accession>
<dbReference type="InterPro" id="IPR022791">
    <property type="entry name" value="L-PG_synthase/AglD"/>
</dbReference>
<keyword evidence="3 6" id="KW-0812">Transmembrane</keyword>
<evidence type="ECO:0000256" key="2">
    <source>
        <dbReference type="ARBA" id="ARBA00022475"/>
    </source>
</evidence>
<dbReference type="GO" id="GO:0005886">
    <property type="term" value="C:plasma membrane"/>
    <property type="evidence" value="ECO:0007669"/>
    <property type="project" value="UniProtKB-SubCell"/>
</dbReference>
<gene>
    <name evidence="7" type="ORF">Aam_039_013</name>
</gene>
<dbReference type="STRING" id="1120923.SAMN02746095_01451"/>
<feature type="transmembrane region" description="Helical" evidence="6">
    <location>
        <begin position="132"/>
        <end position="150"/>
    </location>
</feature>
<feature type="transmembrane region" description="Helical" evidence="6">
    <location>
        <begin position="12"/>
        <end position="33"/>
    </location>
</feature>
<evidence type="ECO:0000256" key="1">
    <source>
        <dbReference type="ARBA" id="ARBA00004651"/>
    </source>
</evidence>
<dbReference type="PANTHER" id="PTHR39087:SF2">
    <property type="entry name" value="UPF0104 MEMBRANE PROTEIN MJ1595"/>
    <property type="match status" value="1"/>
</dbReference>
<evidence type="ECO:0000256" key="4">
    <source>
        <dbReference type="ARBA" id="ARBA00022989"/>
    </source>
</evidence>
<keyword evidence="2" id="KW-1003">Cell membrane</keyword>
<keyword evidence="8" id="KW-1185">Reference proteome</keyword>
<evidence type="ECO:0000256" key="5">
    <source>
        <dbReference type="ARBA" id="ARBA00023136"/>
    </source>
</evidence>
<dbReference type="Pfam" id="PF03706">
    <property type="entry name" value="LPG_synthase_TM"/>
    <property type="match status" value="1"/>
</dbReference>
<evidence type="ECO:0000313" key="7">
    <source>
        <dbReference type="EMBL" id="GAN80131.1"/>
    </source>
</evidence>
<comment type="subcellular location">
    <subcellularLocation>
        <location evidence="1">Cell membrane</location>
        <topology evidence="1">Multi-pass membrane protein</topology>
    </subcellularLocation>
</comment>
<comment type="caution">
    <text evidence="7">The sequence shown here is derived from an EMBL/GenBank/DDBJ whole genome shotgun (WGS) entry which is preliminary data.</text>
</comment>
<dbReference type="Proteomes" id="UP000032668">
    <property type="component" value="Unassembled WGS sequence"/>
</dbReference>
<protein>
    <submittedName>
        <fullName evidence="7">Uncharacterized protein</fullName>
    </submittedName>
</protein>
<feature type="transmembrane region" description="Helical" evidence="6">
    <location>
        <begin position="249"/>
        <end position="272"/>
    </location>
</feature>
<keyword evidence="4 6" id="KW-1133">Transmembrane helix</keyword>
<dbReference type="NCBIfam" id="TIGR03476">
    <property type="entry name" value="HpnL"/>
    <property type="match status" value="1"/>
</dbReference>
<sequence length="334" mass="35300">MSKHLSAKSKLIPATLTLAGLAVITGLVIYFGAGDVLRALASVTIWGVVGYTAAQIATLLGLGLAWRMLLRSRQKGSFWLCVWGRAVRDSTGEFLPFSQVGGYVLGARVISLGGVARTDAVASTLGDITTEFLAQLVFVGAGLAILMRLVPHSELLLPVSIGLAVAVALGVGLIVAQRGAGTRLFSALAMRIAGTTGQGAADNFQKLQSALDGMYTQHHRLAWGAFIHLLCWFGTGTASYIGFTALGVHISWLDAVCIEAMLHAIMALGFFIPGRVGVQEAAYTLLGGLFGIPPDISLSLSLLRRARDFMIAVPVLIIWQGQEARQLKLNMNAG</sequence>
<evidence type="ECO:0000313" key="8">
    <source>
        <dbReference type="Proteomes" id="UP000032668"/>
    </source>
</evidence>
<proteinExistence type="predicted"/>